<dbReference type="SUPFAM" id="SSF46894">
    <property type="entry name" value="C-terminal effector domain of the bipartite response regulators"/>
    <property type="match status" value="1"/>
</dbReference>
<feature type="region of interest" description="Disordered" evidence="6">
    <location>
        <begin position="125"/>
        <end position="151"/>
    </location>
</feature>
<dbReference type="InterPro" id="IPR016032">
    <property type="entry name" value="Sig_transdc_resp-reg_C-effctor"/>
</dbReference>
<dbReference type="Gene3D" id="6.10.250.690">
    <property type="match status" value="1"/>
</dbReference>
<organism evidence="9 10">
    <name type="scientific">Cellulomonas bogoriensis 69B4 = DSM 16987</name>
    <dbReference type="NCBI Taxonomy" id="1386082"/>
    <lineage>
        <taxon>Bacteria</taxon>
        <taxon>Bacillati</taxon>
        <taxon>Actinomycetota</taxon>
        <taxon>Actinomycetes</taxon>
        <taxon>Micrococcales</taxon>
        <taxon>Cellulomonadaceae</taxon>
        <taxon>Cellulomonas</taxon>
    </lineage>
</organism>
<dbReference type="InterPro" id="IPR001867">
    <property type="entry name" value="OmpR/PhoB-type_DNA-bd"/>
</dbReference>
<evidence type="ECO:0000256" key="1">
    <source>
        <dbReference type="ARBA" id="ARBA00022553"/>
    </source>
</evidence>
<keyword evidence="3 5" id="KW-0238">DNA-binding</keyword>
<evidence type="ECO:0000256" key="5">
    <source>
        <dbReference type="PROSITE-ProRule" id="PRU01091"/>
    </source>
</evidence>
<dbReference type="GO" id="GO:0000156">
    <property type="term" value="F:phosphorelay response regulator activity"/>
    <property type="evidence" value="ECO:0007669"/>
    <property type="project" value="TreeGrafter"/>
</dbReference>
<evidence type="ECO:0000256" key="6">
    <source>
        <dbReference type="SAM" id="MobiDB-lite"/>
    </source>
</evidence>
<name>A0A0A0C0Q3_9CELL</name>
<keyword evidence="2" id="KW-0902">Two-component regulatory system</keyword>
<comment type="caution">
    <text evidence="9">The sequence shown here is derived from an EMBL/GenBank/DDBJ whole genome shotgun (WGS) entry which is preliminary data.</text>
</comment>
<dbReference type="PANTHER" id="PTHR48111">
    <property type="entry name" value="REGULATOR OF RPOS"/>
    <property type="match status" value="1"/>
</dbReference>
<evidence type="ECO:0000256" key="3">
    <source>
        <dbReference type="ARBA" id="ARBA00023125"/>
    </source>
</evidence>
<evidence type="ECO:0000256" key="2">
    <source>
        <dbReference type="ARBA" id="ARBA00023012"/>
    </source>
</evidence>
<dbReference type="PANTHER" id="PTHR48111:SF40">
    <property type="entry name" value="PHOSPHATE REGULON TRANSCRIPTIONAL REGULATORY PROTEIN PHOB"/>
    <property type="match status" value="1"/>
</dbReference>
<dbReference type="SUPFAM" id="SSF52172">
    <property type="entry name" value="CheY-like"/>
    <property type="match status" value="1"/>
</dbReference>
<dbReference type="Gene3D" id="3.40.50.2300">
    <property type="match status" value="1"/>
</dbReference>
<evidence type="ECO:0000313" key="10">
    <source>
        <dbReference type="Proteomes" id="UP000054314"/>
    </source>
</evidence>
<feature type="DNA-binding region" description="OmpR/PhoB-type" evidence="5">
    <location>
        <begin position="140"/>
        <end position="238"/>
    </location>
</feature>
<evidence type="ECO:0000259" key="8">
    <source>
        <dbReference type="PROSITE" id="PS51755"/>
    </source>
</evidence>
<feature type="domain" description="OmpR/PhoB-type" evidence="8">
    <location>
        <begin position="140"/>
        <end position="238"/>
    </location>
</feature>
<evidence type="ECO:0000256" key="4">
    <source>
        <dbReference type="PROSITE-ProRule" id="PRU00169"/>
    </source>
</evidence>
<dbReference type="PROSITE" id="PS50110">
    <property type="entry name" value="RESPONSE_REGULATORY"/>
    <property type="match status" value="1"/>
</dbReference>
<feature type="domain" description="Response regulatory" evidence="7">
    <location>
        <begin position="4"/>
        <end position="118"/>
    </location>
</feature>
<evidence type="ECO:0000259" key="7">
    <source>
        <dbReference type="PROSITE" id="PS50110"/>
    </source>
</evidence>
<dbReference type="Gene3D" id="1.10.10.10">
    <property type="entry name" value="Winged helix-like DNA-binding domain superfamily/Winged helix DNA-binding domain"/>
    <property type="match status" value="1"/>
</dbReference>
<dbReference type="CDD" id="cd17624">
    <property type="entry name" value="REC_OmpR_PmrA-like"/>
    <property type="match status" value="1"/>
</dbReference>
<dbReference type="GO" id="GO:0006355">
    <property type="term" value="P:regulation of DNA-templated transcription"/>
    <property type="evidence" value="ECO:0007669"/>
    <property type="project" value="InterPro"/>
</dbReference>
<keyword evidence="1 4" id="KW-0597">Phosphoprotein</keyword>
<dbReference type="InterPro" id="IPR001789">
    <property type="entry name" value="Sig_transdc_resp-reg_receiver"/>
</dbReference>
<proteinExistence type="predicted"/>
<dbReference type="CDD" id="cd00383">
    <property type="entry name" value="trans_reg_C"/>
    <property type="match status" value="1"/>
</dbReference>
<dbReference type="InterPro" id="IPR039420">
    <property type="entry name" value="WalR-like"/>
</dbReference>
<dbReference type="SMART" id="SM00862">
    <property type="entry name" value="Trans_reg_C"/>
    <property type="match status" value="1"/>
</dbReference>
<dbReference type="RefSeq" id="WP_035057102.1">
    <property type="nucleotide sequence ID" value="NZ_AXCZ01000009.1"/>
</dbReference>
<dbReference type="Pfam" id="PF00486">
    <property type="entry name" value="Trans_reg_C"/>
    <property type="match status" value="1"/>
</dbReference>
<reference evidence="9 10" key="1">
    <citation type="submission" date="2013-08" db="EMBL/GenBank/DDBJ databases">
        <title>Genome sequencing of Cellulomonas bogoriensis 69B4.</title>
        <authorList>
            <person name="Chen F."/>
            <person name="Li Y."/>
            <person name="Wang G."/>
        </authorList>
    </citation>
    <scope>NUCLEOTIDE SEQUENCE [LARGE SCALE GENOMIC DNA]</scope>
    <source>
        <strain evidence="9 10">69B4</strain>
    </source>
</reference>
<dbReference type="InterPro" id="IPR011006">
    <property type="entry name" value="CheY-like_superfamily"/>
</dbReference>
<dbReference type="PROSITE" id="PS51755">
    <property type="entry name" value="OMPR_PHOB"/>
    <property type="match status" value="1"/>
</dbReference>
<dbReference type="Pfam" id="PF00072">
    <property type="entry name" value="Response_reg"/>
    <property type="match status" value="1"/>
</dbReference>
<sequence>MGFHLLIVEDDDGIALPLSRTFQREGHTVTRAPDGATATQALQDAPVDLVILDLGLPDVDGLDLCRDIRAGGYDGGILILTARGSEIDRVLGLDMGADDYLPKPFAVAELQARVRALLRRATPRAAANDAGEAGTGRPAPPAPSTTGLRVDTSSRRVWAGTVEVPLTPKEFDVLRILHAEDGGVVTRERLMDQVWDENWFGSTKTLDVTIGRLRHKLEERTAPARIVAVRGVGFRLEPVDPGA</sequence>
<dbReference type="Proteomes" id="UP000054314">
    <property type="component" value="Unassembled WGS sequence"/>
</dbReference>
<protein>
    <submittedName>
        <fullName evidence="9">Chemotaxis protein CheY</fullName>
    </submittedName>
</protein>
<dbReference type="GO" id="GO:0000976">
    <property type="term" value="F:transcription cis-regulatory region binding"/>
    <property type="evidence" value="ECO:0007669"/>
    <property type="project" value="TreeGrafter"/>
</dbReference>
<feature type="modified residue" description="4-aspartylphosphate" evidence="4">
    <location>
        <position position="53"/>
    </location>
</feature>
<dbReference type="AlphaFoldDB" id="A0A0A0C0Q3"/>
<dbReference type="GO" id="GO:0032993">
    <property type="term" value="C:protein-DNA complex"/>
    <property type="evidence" value="ECO:0007669"/>
    <property type="project" value="TreeGrafter"/>
</dbReference>
<gene>
    <name evidence="9" type="ORF">N869_01405</name>
</gene>
<dbReference type="GO" id="GO:0005829">
    <property type="term" value="C:cytosol"/>
    <property type="evidence" value="ECO:0007669"/>
    <property type="project" value="TreeGrafter"/>
</dbReference>
<dbReference type="EMBL" id="AXCZ01000009">
    <property type="protein sequence ID" value="KGM14218.1"/>
    <property type="molecule type" value="Genomic_DNA"/>
</dbReference>
<dbReference type="InterPro" id="IPR036388">
    <property type="entry name" value="WH-like_DNA-bd_sf"/>
</dbReference>
<dbReference type="SMART" id="SM00448">
    <property type="entry name" value="REC"/>
    <property type="match status" value="1"/>
</dbReference>
<evidence type="ECO:0000313" key="9">
    <source>
        <dbReference type="EMBL" id="KGM14218.1"/>
    </source>
</evidence>
<dbReference type="OrthoDB" id="162434at2"/>
<keyword evidence="10" id="KW-1185">Reference proteome</keyword>
<accession>A0A0A0C0Q3</accession>